<dbReference type="GO" id="GO:0003700">
    <property type="term" value="F:DNA-binding transcription factor activity"/>
    <property type="evidence" value="ECO:0007669"/>
    <property type="project" value="InterPro"/>
</dbReference>
<dbReference type="InterPro" id="IPR009057">
    <property type="entry name" value="Homeodomain-like_sf"/>
</dbReference>
<dbReference type="InterPro" id="IPR050204">
    <property type="entry name" value="AraC_XylS_family_regulators"/>
</dbReference>
<dbReference type="PANTHER" id="PTHR46796">
    <property type="entry name" value="HTH-TYPE TRANSCRIPTIONAL ACTIVATOR RHAS-RELATED"/>
    <property type="match status" value="1"/>
</dbReference>
<organism evidence="5 6">
    <name type="scientific">Thalassovita mangrovi</name>
    <dbReference type="NCBI Taxonomy" id="2692236"/>
    <lineage>
        <taxon>Bacteria</taxon>
        <taxon>Pseudomonadati</taxon>
        <taxon>Pseudomonadota</taxon>
        <taxon>Alphaproteobacteria</taxon>
        <taxon>Rhodobacterales</taxon>
        <taxon>Roseobacteraceae</taxon>
        <taxon>Thalassovita</taxon>
    </lineage>
</organism>
<evidence type="ECO:0000256" key="1">
    <source>
        <dbReference type="ARBA" id="ARBA00023015"/>
    </source>
</evidence>
<keyword evidence="2" id="KW-0238">DNA-binding</keyword>
<keyword evidence="3" id="KW-0804">Transcription</keyword>
<dbReference type="Pfam" id="PF12833">
    <property type="entry name" value="HTH_18"/>
    <property type="match status" value="1"/>
</dbReference>
<dbReference type="Gene3D" id="1.10.10.60">
    <property type="entry name" value="Homeodomain-like"/>
    <property type="match status" value="1"/>
</dbReference>
<evidence type="ECO:0000256" key="3">
    <source>
        <dbReference type="ARBA" id="ARBA00023163"/>
    </source>
</evidence>
<dbReference type="PANTHER" id="PTHR46796:SF6">
    <property type="entry name" value="ARAC SUBFAMILY"/>
    <property type="match status" value="1"/>
</dbReference>
<reference evidence="5 6" key="1">
    <citation type="submission" date="2020-01" db="EMBL/GenBank/DDBJ databases">
        <authorList>
            <person name="Chen S."/>
        </authorList>
    </citation>
    <scope>NUCLEOTIDE SEQUENCE [LARGE SCALE GENOMIC DNA]</scope>
    <source>
        <strain evidence="5 6">GS-10</strain>
    </source>
</reference>
<evidence type="ECO:0000259" key="4">
    <source>
        <dbReference type="PROSITE" id="PS01124"/>
    </source>
</evidence>
<dbReference type="PRINTS" id="PR00032">
    <property type="entry name" value="HTHARAC"/>
</dbReference>
<proteinExistence type="predicted"/>
<evidence type="ECO:0000256" key="2">
    <source>
        <dbReference type="ARBA" id="ARBA00023125"/>
    </source>
</evidence>
<dbReference type="AlphaFoldDB" id="A0A6L8LLE5"/>
<dbReference type="InterPro" id="IPR035418">
    <property type="entry name" value="AraC-bd_2"/>
</dbReference>
<dbReference type="SMART" id="SM00342">
    <property type="entry name" value="HTH_ARAC"/>
    <property type="match status" value="1"/>
</dbReference>
<dbReference type="GO" id="GO:0043565">
    <property type="term" value="F:sequence-specific DNA binding"/>
    <property type="evidence" value="ECO:0007669"/>
    <property type="project" value="InterPro"/>
</dbReference>
<dbReference type="InterPro" id="IPR018060">
    <property type="entry name" value="HTH_AraC"/>
</dbReference>
<sequence>MQQQSYINRGNYGAGFEHWHDMTCRQFSTTECDIPNEPNFNGEVKSWSFGALHFGDVSARTGGVHLPLVRSAQDIRRDPRDHIMLVLIQSGEIGFLQADRNTTAKPGDIVLYDQANPFTVNYMGNARSLIVAVPRHQAVSRLEQVADFTARRLPSASYAARFFRSILSELQSSADADAADFSPKLESSALDLMFSSVEQCFLPDAAQFQGHRQGQLNKIKRYMLDNLQDTDLSIDRVCAMQGVSPRSLNRLFSSEGMTPMRWLWKQRLEASYKVIAQGQPVSITNIAFDYGFRDVSHFSRAFKREFGRSPSAVLLRK</sequence>
<dbReference type="PROSITE" id="PS01124">
    <property type="entry name" value="HTH_ARAC_FAMILY_2"/>
    <property type="match status" value="1"/>
</dbReference>
<protein>
    <submittedName>
        <fullName evidence="5">Helix-turn-helix domain-containing protein</fullName>
    </submittedName>
</protein>
<keyword evidence="6" id="KW-1185">Reference proteome</keyword>
<dbReference type="EMBL" id="WWEN01000008">
    <property type="protein sequence ID" value="MYM56847.1"/>
    <property type="molecule type" value="Genomic_DNA"/>
</dbReference>
<gene>
    <name evidence="5" type="ORF">GR167_16140</name>
</gene>
<accession>A0A6L8LLE5</accession>
<evidence type="ECO:0000313" key="5">
    <source>
        <dbReference type="EMBL" id="MYM56847.1"/>
    </source>
</evidence>
<feature type="domain" description="HTH araC/xylS-type" evidence="4">
    <location>
        <begin position="217"/>
        <end position="316"/>
    </location>
</feature>
<dbReference type="SUPFAM" id="SSF46689">
    <property type="entry name" value="Homeodomain-like"/>
    <property type="match status" value="2"/>
</dbReference>
<dbReference type="Pfam" id="PF14525">
    <property type="entry name" value="AraC_binding_2"/>
    <property type="match status" value="1"/>
</dbReference>
<dbReference type="Proteomes" id="UP000479043">
    <property type="component" value="Unassembled WGS sequence"/>
</dbReference>
<dbReference type="RefSeq" id="WP_160974760.1">
    <property type="nucleotide sequence ID" value="NZ_WWEN01000008.1"/>
</dbReference>
<comment type="caution">
    <text evidence="5">The sequence shown here is derived from an EMBL/GenBank/DDBJ whole genome shotgun (WGS) entry which is preliminary data.</text>
</comment>
<dbReference type="InterPro" id="IPR020449">
    <property type="entry name" value="Tscrpt_reg_AraC-type_HTH"/>
</dbReference>
<name>A0A6L8LLE5_9RHOB</name>
<keyword evidence="1" id="KW-0805">Transcription regulation</keyword>
<evidence type="ECO:0000313" key="6">
    <source>
        <dbReference type="Proteomes" id="UP000479043"/>
    </source>
</evidence>